<reference evidence="1 2" key="1">
    <citation type="journal article" date="2018" name="Elife">
        <title>Firefly genomes illuminate parallel origins of bioluminescence in beetles.</title>
        <authorList>
            <person name="Fallon T.R."/>
            <person name="Lower S.E."/>
            <person name="Chang C.H."/>
            <person name="Bessho-Uehara M."/>
            <person name="Martin G.J."/>
            <person name="Bewick A.J."/>
            <person name="Behringer M."/>
            <person name="Debat H.J."/>
            <person name="Wong I."/>
            <person name="Day J.C."/>
            <person name="Suvorov A."/>
            <person name="Silva C.J."/>
            <person name="Stanger-Hall K.F."/>
            <person name="Hall D.W."/>
            <person name="Schmitz R.J."/>
            <person name="Nelson D.R."/>
            <person name="Lewis S.M."/>
            <person name="Shigenobu S."/>
            <person name="Bybee S.M."/>
            <person name="Larracuente A.M."/>
            <person name="Oba Y."/>
            <person name="Weng J.K."/>
        </authorList>
    </citation>
    <scope>NUCLEOTIDE SEQUENCE [LARGE SCALE GENOMIC DNA]</scope>
    <source>
        <strain evidence="1">1611_PpyrPB1</strain>
        <tissue evidence="1">Whole body</tissue>
    </source>
</reference>
<dbReference type="AlphaFoldDB" id="A0A5N4AMI2"/>
<organism evidence="1 2">
    <name type="scientific">Photinus pyralis</name>
    <name type="common">Common eastern firefly</name>
    <name type="synonym">Lampyris pyralis</name>
    <dbReference type="NCBI Taxonomy" id="7054"/>
    <lineage>
        <taxon>Eukaryota</taxon>
        <taxon>Metazoa</taxon>
        <taxon>Ecdysozoa</taxon>
        <taxon>Arthropoda</taxon>
        <taxon>Hexapoda</taxon>
        <taxon>Insecta</taxon>
        <taxon>Pterygota</taxon>
        <taxon>Neoptera</taxon>
        <taxon>Endopterygota</taxon>
        <taxon>Coleoptera</taxon>
        <taxon>Polyphaga</taxon>
        <taxon>Elateriformia</taxon>
        <taxon>Elateroidea</taxon>
        <taxon>Lampyridae</taxon>
        <taxon>Lampyrinae</taxon>
        <taxon>Photinus</taxon>
    </lineage>
</organism>
<accession>A0A5N4AMI2</accession>
<dbReference type="InParanoid" id="A0A5N4AMI2"/>
<dbReference type="EMBL" id="VVIM01000006">
    <property type="protein sequence ID" value="KAB0798550.1"/>
    <property type="molecule type" value="Genomic_DNA"/>
</dbReference>
<evidence type="ECO:0000313" key="1">
    <source>
        <dbReference type="EMBL" id="KAB0798550.1"/>
    </source>
</evidence>
<sequence>MAYAGVEFADDNAVALICSSWLTPRKKHLYWPPYQSQDLYDKALRKNEHHVESWVQYSINRCFFFCGKLLNIYFCYDACMCETISCSVVALCCWPMMYRRVALLTKELIS</sequence>
<comment type="caution">
    <text evidence="1">The sequence shown here is derived from an EMBL/GenBank/DDBJ whole genome shotgun (WGS) entry which is preliminary data.</text>
</comment>
<proteinExistence type="predicted"/>
<gene>
    <name evidence="1" type="ORF">PPYR_09543</name>
</gene>
<dbReference type="Proteomes" id="UP000327044">
    <property type="component" value="Unassembled WGS sequence"/>
</dbReference>
<name>A0A5N4AMI2_PHOPY</name>
<evidence type="ECO:0000313" key="2">
    <source>
        <dbReference type="Proteomes" id="UP000327044"/>
    </source>
</evidence>
<protein>
    <submittedName>
        <fullName evidence="1">Uncharacterized protein</fullName>
    </submittedName>
</protein>
<keyword evidence="2" id="KW-1185">Reference proteome</keyword>